<gene>
    <name evidence="2" type="ORF">A2714_05550</name>
</gene>
<evidence type="ECO:0000313" key="2">
    <source>
        <dbReference type="EMBL" id="OGM21736.1"/>
    </source>
</evidence>
<proteinExistence type="predicted"/>
<reference evidence="2 3" key="1">
    <citation type="journal article" date="2016" name="Nat. Commun.">
        <title>Thousands of microbial genomes shed light on interconnected biogeochemical processes in an aquifer system.</title>
        <authorList>
            <person name="Anantharaman K."/>
            <person name="Brown C.T."/>
            <person name="Hug L.A."/>
            <person name="Sharon I."/>
            <person name="Castelle C.J."/>
            <person name="Probst A.J."/>
            <person name="Thomas B.C."/>
            <person name="Singh A."/>
            <person name="Wilkins M.J."/>
            <person name="Karaoz U."/>
            <person name="Brodie E.L."/>
            <person name="Williams K.H."/>
            <person name="Hubbard S.S."/>
            <person name="Banfield J.F."/>
        </authorList>
    </citation>
    <scope>NUCLEOTIDE SEQUENCE [LARGE SCALE GENOMIC DNA]</scope>
</reference>
<dbReference type="Proteomes" id="UP000178419">
    <property type="component" value="Unassembled WGS sequence"/>
</dbReference>
<accession>A0A1F7Y378</accession>
<feature type="domain" description="Glycosyltransferase 2-like" evidence="1">
    <location>
        <begin position="14"/>
        <end position="138"/>
    </location>
</feature>
<evidence type="ECO:0000313" key="3">
    <source>
        <dbReference type="Proteomes" id="UP000178419"/>
    </source>
</evidence>
<dbReference type="Gene3D" id="3.90.550.10">
    <property type="entry name" value="Spore Coat Polysaccharide Biosynthesis Protein SpsA, Chain A"/>
    <property type="match status" value="1"/>
</dbReference>
<dbReference type="CDD" id="cd04186">
    <property type="entry name" value="GT_2_like_c"/>
    <property type="match status" value="1"/>
</dbReference>
<dbReference type="InterPro" id="IPR001173">
    <property type="entry name" value="Glyco_trans_2-like"/>
</dbReference>
<dbReference type="EMBL" id="MGGE01000008">
    <property type="protein sequence ID" value="OGM21736.1"/>
    <property type="molecule type" value="Genomic_DNA"/>
</dbReference>
<organism evidence="2 3">
    <name type="scientific">Candidatus Woesebacteria bacterium RIFCSPHIGHO2_01_FULL_38_9</name>
    <dbReference type="NCBI Taxonomy" id="1802492"/>
    <lineage>
        <taxon>Bacteria</taxon>
        <taxon>Candidatus Woeseibacteriota</taxon>
    </lineage>
</organism>
<dbReference type="AlphaFoldDB" id="A0A1F7Y378"/>
<dbReference type="PANTHER" id="PTHR43179">
    <property type="entry name" value="RHAMNOSYLTRANSFERASE WBBL"/>
    <property type="match status" value="1"/>
</dbReference>
<dbReference type="Pfam" id="PF00535">
    <property type="entry name" value="Glycos_transf_2"/>
    <property type="match status" value="1"/>
</dbReference>
<comment type="caution">
    <text evidence="2">The sequence shown here is derived from an EMBL/GenBank/DDBJ whole genome shotgun (WGS) entry which is preliminary data.</text>
</comment>
<dbReference type="SUPFAM" id="SSF53448">
    <property type="entry name" value="Nucleotide-diphospho-sugar transferases"/>
    <property type="match status" value="1"/>
</dbReference>
<dbReference type="InterPro" id="IPR029044">
    <property type="entry name" value="Nucleotide-diphossugar_trans"/>
</dbReference>
<dbReference type="PANTHER" id="PTHR43179:SF7">
    <property type="entry name" value="RHAMNOSYLTRANSFERASE WBBL"/>
    <property type="match status" value="1"/>
</dbReference>
<evidence type="ECO:0000259" key="1">
    <source>
        <dbReference type="Pfam" id="PF00535"/>
    </source>
</evidence>
<sequence>MRRFSINLKMIDVSIIIISYNTKDLTVQCIKSILEDTSGLSKEIIVIDNGSVDGSVETIRNYRVKLIENKENLGFAKANNQGIKVAKGKYILLLNSDTKIKKGAVMKLIDFANINADAGVVGCRLINPDSTPQASVFRLPTIFRAIQQYWFGNKNLLDKYTPDVDHPVEVESLVMAAFLITPIALKKVGVLDERYFMYFEDLDYCRRVRHLGLKMYYLPAAEIVHHHGASGEKTGKSSEAWKRLIPSSKIYHGTLKHNLFNFILWSGQKWKNLLNLHN</sequence>
<protein>
    <recommendedName>
        <fullName evidence="1">Glycosyltransferase 2-like domain-containing protein</fullName>
    </recommendedName>
</protein>
<name>A0A1F7Y378_9BACT</name>